<protein>
    <submittedName>
        <fullName evidence="1">Uncharacterized protein</fullName>
    </submittedName>
</protein>
<keyword evidence="2" id="KW-1185">Reference proteome</keyword>
<reference evidence="1 2" key="1">
    <citation type="submission" date="2023-07" db="EMBL/GenBank/DDBJ databases">
        <title>Genomic Encyclopedia of Type Strains, Phase IV (KMG-IV): sequencing the most valuable type-strain genomes for metagenomic binning, comparative biology and taxonomic classification.</title>
        <authorList>
            <person name="Goeker M."/>
        </authorList>
    </citation>
    <scope>NUCLEOTIDE SEQUENCE [LARGE SCALE GENOMIC DNA]</scope>
    <source>
        <strain evidence="1 2">DSM 19619</strain>
    </source>
</reference>
<gene>
    <name evidence="1" type="ORF">QO011_006247</name>
</gene>
<dbReference type="RefSeq" id="WP_307281182.1">
    <property type="nucleotide sequence ID" value="NZ_JAUSVX010000015.1"/>
</dbReference>
<evidence type="ECO:0000313" key="1">
    <source>
        <dbReference type="EMBL" id="MDQ0473213.1"/>
    </source>
</evidence>
<accession>A0ABU0JG05</accession>
<comment type="caution">
    <text evidence="1">The sequence shown here is derived from an EMBL/GenBank/DDBJ whole genome shotgun (WGS) entry which is preliminary data.</text>
</comment>
<evidence type="ECO:0000313" key="2">
    <source>
        <dbReference type="Proteomes" id="UP001242480"/>
    </source>
</evidence>
<sequence length="87" mass="8929">MPQVTYFMVQTFAPARRGRIVPGEARAARSAAEAVHLAERLGAAAGAVALARTCDPSVGGAGDTVILARVGDLPAEALEWAARLDGD</sequence>
<dbReference type="Proteomes" id="UP001242480">
    <property type="component" value="Unassembled WGS sequence"/>
</dbReference>
<dbReference type="EMBL" id="JAUSVX010000015">
    <property type="protein sequence ID" value="MDQ0473213.1"/>
    <property type="molecule type" value="Genomic_DNA"/>
</dbReference>
<organism evidence="1 2">
    <name type="scientific">Labrys wisconsinensis</name>
    <dbReference type="NCBI Taxonomy" id="425677"/>
    <lineage>
        <taxon>Bacteria</taxon>
        <taxon>Pseudomonadati</taxon>
        <taxon>Pseudomonadota</taxon>
        <taxon>Alphaproteobacteria</taxon>
        <taxon>Hyphomicrobiales</taxon>
        <taxon>Xanthobacteraceae</taxon>
        <taxon>Labrys</taxon>
    </lineage>
</organism>
<name>A0ABU0JG05_9HYPH</name>
<proteinExistence type="predicted"/>